<name>Q5BQY5_SCHJA</name>
<dbReference type="AlphaFoldDB" id="Q5BQY5"/>
<accession>Q5BQY5</accession>
<evidence type="ECO:0000313" key="1">
    <source>
        <dbReference type="EMBL" id="AAX31051.1"/>
    </source>
</evidence>
<protein>
    <submittedName>
        <fullName evidence="1">SJCHGC09760 protein</fullName>
    </submittedName>
</protein>
<sequence length="84" mass="9972">MNPILLNAVNAAIKYRKDSSNKEFHDEYHKSRQKLNGALYDLANMIEKAQYQRFELFKILPSKERINRLVLAMDKERETCQILD</sequence>
<organism evidence="1">
    <name type="scientific">Schistosoma japonicum</name>
    <name type="common">Blood fluke</name>
    <dbReference type="NCBI Taxonomy" id="6182"/>
    <lineage>
        <taxon>Eukaryota</taxon>
        <taxon>Metazoa</taxon>
        <taxon>Spiralia</taxon>
        <taxon>Lophotrochozoa</taxon>
        <taxon>Platyhelminthes</taxon>
        <taxon>Trematoda</taxon>
        <taxon>Digenea</taxon>
        <taxon>Strigeidida</taxon>
        <taxon>Schistosomatoidea</taxon>
        <taxon>Schistosomatidae</taxon>
        <taxon>Schistosoma</taxon>
    </lineage>
</organism>
<proteinExistence type="evidence at transcript level"/>
<dbReference type="EMBL" id="AY915830">
    <property type="protein sequence ID" value="AAX31051.1"/>
    <property type="molecule type" value="mRNA"/>
</dbReference>
<reference evidence="1" key="2">
    <citation type="journal article" date="2006" name="PLoS Pathog.">
        <title>New perspectives on host-parasite interplay by comparative transcriptomic and proteomic analyses of Schistosoma japonicum.</title>
        <authorList>
            <person name="Liu F."/>
            <person name="Lu J."/>
            <person name="Hu W."/>
            <person name="Wang S.Y."/>
            <person name="Cui S.J."/>
            <person name="Chi M."/>
            <person name="Yan Q."/>
            <person name="Wang X.R."/>
            <person name="Song H.D."/>
            <person name="Xu X.N."/>
            <person name="Wang J.J."/>
            <person name="Zhang X.L."/>
            <person name="Zhang X."/>
            <person name="Wang Z.Q."/>
            <person name="Xue C.L."/>
            <person name="Brindley P.J."/>
            <person name="McManus D.P."/>
            <person name="Yang P.Y."/>
            <person name="Feng Z."/>
            <person name="Chen Z."/>
            <person name="Han Z.G."/>
        </authorList>
    </citation>
    <scope>NUCLEOTIDE SEQUENCE</scope>
</reference>
<reference evidence="1" key="1">
    <citation type="submission" date="2005-01" db="EMBL/GenBank/DDBJ databases">
        <authorList>
            <person name="Han Z."/>
        </authorList>
    </citation>
    <scope>NUCLEOTIDE SEQUENCE</scope>
</reference>